<evidence type="ECO:0000313" key="2">
    <source>
        <dbReference type="Proteomes" id="UP000593561"/>
    </source>
</evidence>
<keyword evidence="2" id="KW-1185">Reference proteome</keyword>
<protein>
    <submittedName>
        <fullName evidence="1">Uncharacterized protein</fullName>
    </submittedName>
</protein>
<evidence type="ECO:0000313" key="1">
    <source>
        <dbReference type="EMBL" id="MBA0619027.1"/>
    </source>
</evidence>
<reference evidence="1 2" key="1">
    <citation type="journal article" date="2019" name="Genome Biol. Evol.">
        <title>Insights into the evolution of the New World diploid cottons (Gossypium, subgenus Houzingenia) based on genome sequencing.</title>
        <authorList>
            <person name="Grover C.E."/>
            <person name="Arick M.A. 2nd"/>
            <person name="Thrash A."/>
            <person name="Conover J.L."/>
            <person name="Sanders W.S."/>
            <person name="Peterson D.G."/>
            <person name="Frelichowski J.E."/>
            <person name="Scheffler J.A."/>
            <person name="Scheffler B.E."/>
            <person name="Wendel J.F."/>
        </authorList>
    </citation>
    <scope>NUCLEOTIDE SEQUENCE [LARGE SCALE GENOMIC DNA]</scope>
    <source>
        <strain evidence="1">27</strain>
        <tissue evidence="1">Leaf</tissue>
    </source>
</reference>
<dbReference type="EMBL" id="JABFAC010000007">
    <property type="protein sequence ID" value="MBA0619027.1"/>
    <property type="molecule type" value="Genomic_DNA"/>
</dbReference>
<dbReference type="AlphaFoldDB" id="A0A7J8RYS8"/>
<dbReference type="Proteomes" id="UP000593561">
    <property type="component" value="Unassembled WGS sequence"/>
</dbReference>
<proteinExistence type="predicted"/>
<comment type="caution">
    <text evidence="1">The sequence shown here is derived from an EMBL/GenBank/DDBJ whole genome shotgun (WGS) entry which is preliminary data.</text>
</comment>
<sequence length="74" mass="8383">MHPLEKSTGFDLGTSGCEEKSRRFHLEYLWVSHLPQSTRDIDDAVSDLFDGLNKKVTPVSVILAKIFRSLSAYQ</sequence>
<accession>A0A7J8RYS8</accession>
<name>A0A7J8RYS8_GOSDV</name>
<gene>
    <name evidence="1" type="ORF">Godav_028279</name>
</gene>
<organism evidence="1 2">
    <name type="scientific">Gossypium davidsonii</name>
    <name type="common">Davidson's cotton</name>
    <name type="synonym">Gossypium klotzschianum subsp. davidsonii</name>
    <dbReference type="NCBI Taxonomy" id="34287"/>
    <lineage>
        <taxon>Eukaryota</taxon>
        <taxon>Viridiplantae</taxon>
        <taxon>Streptophyta</taxon>
        <taxon>Embryophyta</taxon>
        <taxon>Tracheophyta</taxon>
        <taxon>Spermatophyta</taxon>
        <taxon>Magnoliopsida</taxon>
        <taxon>eudicotyledons</taxon>
        <taxon>Gunneridae</taxon>
        <taxon>Pentapetalae</taxon>
        <taxon>rosids</taxon>
        <taxon>malvids</taxon>
        <taxon>Malvales</taxon>
        <taxon>Malvaceae</taxon>
        <taxon>Malvoideae</taxon>
        <taxon>Gossypium</taxon>
    </lineage>
</organism>